<dbReference type="EMBL" id="JANHOG010001340">
    <property type="protein sequence ID" value="KAJ3538741.1"/>
    <property type="molecule type" value="Genomic_DNA"/>
</dbReference>
<accession>A0ACC1SFW6</accession>
<gene>
    <name evidence="1" type="ORF">NM688_g6477</name>
</gene>
<proteinExistence type="predicted"/>
<reference evidence="1" key="1">
    <citation type="submission" date="2022-07" db="EMBL/GenBank/DDBJ databases">
        <title>Genome Sequence of Phlebia brevispora.</title>
        <authorList>
            <person name="Buettner E."/>
        </authorList>
    </citation>
    <scope>NUCLEOTIDE SEQUENCE</scope>
    <source>
        <strain evidence="1">MPL23</strain>
    </source>
</reference>
<name>A0ACC1SFW6_9APHY</name>
<dbReference type="Proteomes" id="UP001148662">
    <property type="component" value="Unassembled WGS sequence"/>
</dbReference>
<evidence type="ECO:0000313" key="2">
    <source>
        <dbReference type="Proteomes" id="UP001148662"/>
    </source>
</evidence>
<protein>
    <submittedName>
        <fullName evidence="1">Uncharacterized protein</fullName>
    </submittedName>
</protein>
<sequence length="1565" mass="171208">MTASSVWRRVRHFVWGEVPQSKEERKLLLKIDWFILSYCCLMYFTNCTHELYRMYLDRTNVSNAYVSGMKEELNMVGNDFNIIVRGGIDEPIAAPDNLMLQTVPPRFWFPFMQVLWGILTFCTSVAKNVQQVYAIRFFQGITEASTFVGTHYILGAWYKPGELGKRSGIFTSSGLAGSLFSGVLQAAVYQHLNGRGGRSGWRWLFIIDGVITMPIALYGFLVFPDVPSTTRAFYLTEEERLLSSDRLESKKEKSKDVTHKRPTWDLAKRILSRWRWYACSLLFLVSGETESFGSNNLMGQWLKAIGGFTVEQTDYYPSGVTAFGIASTLICATWTDSTKSRARWPVLIYMSISVIVSSICILVWRSPIGLKFFAYYLAGAAYSGQATTFAWANQICADDDQERGIVLASMNMWNNVINAWWPLIFYPATDQLATPTGDYSRSPLSGNIGSAPKWRAAFVAKSSGRGSSGGLDTLDEPITTTIGRDLLSIYTKLVQVLYPPKGGATREVLRDWDLWGPLVLCLLLGILLSINAPSSQALGVFTSVVVIISVGSLVVTIQAKLLGGRVSFFQGLCVFGYCVAPLNVAAFVATFVHLIYVRVPVALAAWAWCMWASLNFLDGTKIESHRVILAVYPLLTMTAMPLFNISIELHAASEAFSIVRTADNTMGQPTHSDAQQESLTVRDNRTGKTYTVPIVDNAIDATAFKNMKAPAKPGERLENETEKGLRVHDKGFMNTAVMRSQITYIDGEAGVLRYRQVGYPIEQLAERSSHLESAYLLIYGSLPTKQQLGLWQTEIMRHRVVHADTELFFRSFRYDAHPMSMLTSAFAMLGSFYAEANPSLQGQRLYTSGDKVSLETMDRQIYRLIGKATTLAAMAYRVRQGREFVTAPAGLTYTGSFLYQMDHLGEEDYKPNPVLEKALDVLFLIHADHELNASCTTVLQTGSSLVDPYSAIAAGCASLYGPLHGGANEAVIRMLISIGKPENVPAFIEAVKRREKTLSGFGHRVYKTSDPRSFIVRKTADEVFKVTGKDELLETAMALHDAAMKDEYFIKRKLAPNVDFCGLIYRAMGFPLDFFPVLFAVPRVVGWLAHWRQMMLQEGGVKIWRPRQVYVGAGRREYVSIDDRVPIEGLKETPSSVQHGGITKRTMLAEFKGKAKLSTCPLPRRSGRNWTPGDYRNDCGPNTRRFAPANNINKPRREPVRSPHAAPQPLAGGAGTISPPLHAGVQVTVTDIDRRAMFSVFSAVGVVAALTVRSALASPLVSSSVEIVSVSSAVSSVVVSTSVDSASSFTASPTISIDSTFTTEFPSSIVSLSTDSEFPPSSAVSDTVTFVSGTSEVSSALPTESSSFFTFSTSSDTVTFVSSLPTLSSSFVSSVPTSPVVISSSLGVSSSHAHSHPATVTKTETVTKVVTKTKEHIVTVCPTHHSNTFIVSTVSEASYSFATSVVYPTGTIVTVPFESSAFSSAFPTTIETSLVPTSFPTSVCYPITYTITGTAVPTFFSSIVGTPVTISEPVSTVSGIFSGTPTIISNSATVSATFSAASGEPTIISNSATRDGVAHILCRQR</sequence>
<evidence type="ECO:0000313" key="1">
    <source>
        <dbReference type="EMBL" id="KAJ3538741.1"/>
    </source>
</evidence>
<comment type="caution">
    <text evidence="1">The sequence shown here is derived from an EMBL/GenBank/DDBJ whole genome shotgun (WGS) entry which is preliminary data.</text>
</comment>
<organism evidence="1 2">
    <name type="scientific">Phlebia brevispora</name>
    <dbReference type="NCBI Taxonomy" id="194682"/>
    <lineage>
        <taxon>Eukaryota</taxon>
        <taxon>Fungi</taxon>
        <taxon>Dikarya</taxon>
        <taxon>Basidiomycota</taxon>
        <taxon>Agaricomycotina</taxon>
        <taxon>Agaricomycetes</taxon>
        <taxon>Polyporales</taxon>
        <taxon>Meruliaceae</taxon>
        <taxon>Phlebia</taxon>
    </lineage>
</organism>
<keyword evidence="2" id="KW-1185">Reference proteome</keyword>